<dbReference type="Proteomes" id="UP000001075">
    <property type="component" value="Unassembled WGS sequence"/>
</dbReference>
<dbReference type="AlphaFoldDB" id="G3HB99"/>
<accession>G3HB99</accession>
<dbReference type="GlyGen" id="G3HB99">
    <property type="glycosylation" value="1 site"/>
</dbReference>
<dbReference type="InParanoid" id="G3HB99"/>
<reference evidence="3" key="1">
    <citation type="journal article" date="2011" name="Nat. Biotechnol.">
        <title>The genomic sequence of the Chinese hamster ovary (CHO)-K1 cell line.</title>
        <authorList>
            <person name="Xu X."/>
            <person name="Nagarajan H."/>
            <person name="Lewis N.E."/>
            <person name="Pan S."/>
            <person name="Cai Z."/>
            <person name="Liu X."/>
            <person name="Chen W."/>
            <person name="Xie M."/>
            <person name="Wang W."/>
            <person name="Hammond S."/>
            <person name="Andersen M.R."/>
            <person name="Neff N."/>
            <person name="Passarelli B."/>
            <person name="Koh W."/>
            <person name="Fan H.C."/>
            <person name="Wang J."/>
            <person name="Gui Y."/>
            <person name="Lee K.H."/>
            <person name="Betenbaugh M.J."/>
            <person name="Quake S.R."/>
            <person name="Famili I."/>
            <person name="Palsson B.O."/>
            <person name="Wang J."/>
        </authorList>
    </citation>
    <scope>NUCLEOTIDE SEQUENCE [LARGE SCALE GENOMIC DNA]</scope>
    <source>
        <strain evidence="3">CHO K1 cell line</strain>
    </source>
</reference>
<feature type="region of interest" description="Disordered" evidence="1">
    <location>
        <begin position="54"/>
        <end position="111"/>
    </location>
</feature>
<name>G3HB99_CRIGR</name>
<organism evidence="2 3">
    <name type="scientific">Cricetulus griseus</name>
    <name type="common">Chinese hamster</name>
    <name type="synonym">Cricetulus barabensis griseus</name>
    <dbReference type="NCBI Taxonomy" id="10029"/>
    <lineage>
        <taxon>Eukaryota</taxon>
        <taxon>Metazoa</taxon>
        <taxon>Chordata</taxon>
        <taxon>Craniata</taxon>
        <taxon>Vertebrata</taxon>
        <taxon>Euteleostomi</taxon>
        <taxon>Mammalia</taxon>
        <taxon>Eutheria</taxon>
        <taxon>Euarchontoglires</taxon>
        <taxon>Glires</taxon>
        <taxon>Rodentia</taxon>
        <taxon>Myomorpha</taxon>
        <taxon>Muroidea</taxon>
        <taxon>Cricetidae</taxon>
        <taxon>Cricetinae</taxon>
        <taxon>Cricetulus</taxon>
    </lineage>
</organism>
<protein>
    <submittedName>
        <fullName evidence="2">Uncharacterized protein</fullName>
    </submittedName>
</protein>
<evidence type="ECO:0000256" key="1">
    <source>
        <dbReference type="SAM" id="MobiDB-lite"/>
    </source>
</evidence>
<sequence>MRMKICLSISWMRTRMKMMLISQNIILMPVKKKIVIKRKPIDGVAQSLDHLTRDLHHAHPPSQVQGPGPGPVHEALPVRSQGLTPVRENIPDPVVRNQDPAPGPTGALPPQEKDLSRVLHHLLKETVRGVDLDLLHLLFAKKDEQDHGHPKAR</sequence>
<evidence type="ECO:0000313" key="2">
    <source>
        <dbReference type="EMBL" id="EGW06585.1"/>
    </source>
</evidence>
<dbReference type="EMBL" id="JH000264">
    <property type="protein sequence ID" value="EGW06585.1"/>
    <property type="molecule type" value="Genomic_DNA"/>
</dbReference>
<evidence type="ECO:0000313" key="3">
    <source>
        <dbReference type="Proteomes" id="UP000001075"/>
    </source>
</evidence>
<proteinExistence type="predicted"/>
<gene>
    <name evidence="2" type="ORF">I79_007724</name>
</gene>